<dbReference type="AlphaFoldDB" id="A0A0E9U0R3"/>
<protein>
    <submittedName>
        <fullName evidence="1">Uncharacterized protein</fullName>
    </submittedName>
</protein>
<sequence length="24" mass="2841">MVVYIVFQDKGLKMGTLFWHAGHY</sequence>
<reference evidence="1" key="2">
    <citation type="journal article" date="2015" name="Fish Shellfish Immunol.">
        <title>Early steps in the European eel (Anguilla anguilla)-Vibrio vulnificus interaction in the gills: Role of the RtxA13 toxin.</title>
        <authorList>
            <person name="Callol A."/>
            <person name="Pajuelo D."/>
            <person name="Ebbesson L."/>
            <person name="Teles M."/>
            <person name="MacKenzie S."/>
            <person name="Amaro C."/>
        </authorList>
    </citation>
    <scope>NUCLEOTIDE SEQUENCE</scope>
</reference>
<dbReference type="EMBL" id="GBXM01049196">
    <property type="protein sequence ID" value="JAH59381.1"/>
    <property type="molecule type" value="Transcribed_RNA"/>
</dbReference>
<reference evidence="1" key="1">
    <citation type="submission" date="2014-11" db="EMBL/GenBank/DDBJ databases">
        <authorList>
            <person name="Amaro Gonzalez C."/>
        </authorList>
    </citation>
    <scope>NUCLEOTIDE SEQUENCE</scope>
</reference>
<evidence type="ECO:0000313" key="1">
    <source>
        <dbReference type="EMBL" id="JAH59381.1"/>
    </source>
</evidence>
<accession>A0A0E9U0R3</accession>
<organism evidence="1">
    <name type="scientific">Anguilla anguilla</name>
    <name type="common">European freshwater eel</name>
    <name type="synonym">Muraena anguilla</name>
    <dbReference type="NCBI Taxonomy" id="7936"/>
    <lineage>
        <taxon>Eukaryota</taxon>
        <taxon>Metazoa</taxon>
        <taxon>Chordata</taxon>
        <taxon>Craniata</taxon>
        <taxon>Vertebrata</taxon>
        <taxon>Euteleostomi</taxon>
        <taxon>Actinopterygii</taxon>
        <taxon>Neopterygii</taxon>
        <taxon>Teleostei</taxon>
        <taxon>Anguilliformes</taxon>
        <taxon>Anguillidae</taxon>
        <taxon>Anguilla</taxon>
    </lineage>
</organism>
<name>A0A0E9U0R3_ANGAN</name>
<dbReference type="EMBL" id="GBXM01056182">
    <property type="protein sequence ID" value="JAH52395.1"/>
    <property type="molecule type" value="Transcribed_RNA"/>
</dbReference>
<proteinExistence type="predicted"/>